<comment type="function">
    <text evidence="1 8">Involved in lipopolysaccharide (LPS) biosynthesis. Catalyzes the transfer of 3-deoxy-D-manno-octulosonate (Kdo) residue(s) from CMP-Kdo to lipid IV(A), the tetraacyldisaccharide-1,4'-bisphosphate precursor of lipid A.</text>
</comment>
<dbReference type="OrthoDB" id="9789797at2"/>
<evidence type="ECO:0000256" key="4">
    <source>
        <dbReference type="ARBA" id="ARBA00019077"/>
    </source>
</evidence>
<keyword evidence="8" id="KW-0472">Membrane</keyword>
<keyword evidence="8" id="KW-0448">Lipopolysaccharide biosynthesis</keyword>
<dbReference type="PROSITE" id="PS51257">
    <property type="entry name" value="PROKAR_LIPOPROTEIN"/>
    <property type="match status" value="1"/>
</dbReference>
<keyword evidence="11" id="KW-1185">Reference proteome</keyword>
<dbReference type="Gene3D" id="3.40.50.2000">
    <property type="entry name" value="Glycogen Phosphorylase B"/>
    <property type="match status" value="1"/>
</dbReference>
<dbReference type="Gene3D" id="3.40.50.11720">
    <property type="entry name" value="3-Deoxy-D-manno-octulosonic-acid transferase, N-terminal domain"/>
    <property type="match status" value="1"/>
</dbReference>
<evidence type="ECO:0000256" key="3">
    <source>
        <dbReference type="ARBA" id="ARBA00012621"/>
    </source>
</evidence>
<protein>
    <recommendedName>
        <fullName evidence="4 8">3-deoxy-D-manno-octulosonic acid transferase</fullName>
        <shortName evidence="8">Kdo transferase</shortName>
        <ecNumber evidence="3 8">2.4.99.12</ecNumber>
    </recommendedName>
    <alternativeName>
        <fullName evidence="6 8">Lipid IV(A) 3-deoxy-D-manno-octulosonic acid transferase</fullName>
    </alternativeName>
</protein>
<dbReference type="GO" id="GO:0009245">
    <property type="term" value="P:lipid A biosynthetic process"/>
    <property type="evidence" value="ECO:0007669"/>
    <property type="project" value="TreeGrafter"/>
</dbReference>
<comment type="caution">
    <text evidence="10">The sequence shown here is derived from an EMBL/GenBank/DDBJ whole genome shotgun (WGS) entry which is preliminary data.</text>
</comment>
<dbReference type="AlphaFoldDB" id="A0A4V2Z7C7"/>
<dbReference type="GO" id="GO:0009244">
    <property type="term" value="P:lipopolysaccharide core region biosynthetic process"/>
    <property type="evidence" value="ECO:0007669"/>
    <property type="project" value="UniProtKB-UniRule"/>
</dbReference>
<reference evidence="10 11" key="1">
    <citation type="submission" date="2019-03" db="EMBL/GenBank/DDBJ databases">
        <authorList>
            <person name="Zhang S."/>
        </authorList>
    </citation>
    <scope>NUCLEOTIDE SEQUENCE [LARGE SCALE GENOMIC DNA]</scope>
    <source>
        <strain evidence="10 11">S4J41</strain>
    </source>
</reference>
<dbReference type="PANTHER" id="PTHR42755:SF1">
    <property type="entry name" value="3-DEOXY-D-MANNO-OCTULOSONIC ACID TRANSFERASE, MITOCHONDRIAL-RELATED"/>
    <property type="match status" value="1"/>
</dbReference>
<sequence>MTRICAISLPTSTGCATKSERPPPPKSWAEHMRFSLGLATYRALSWRAAQPAQDQPPPRPRGPLVWMHATSPERHLALRDLGTRLRAQRPEINLLITVNATVPASGTGRDPAPLPLLSDHPQTVRAFLEHWTPDLCLWTGGDLMPNLICQAADRGTLMVIADLDTADLPHRRTGWLTDTTRPCLERFDAILTTSDRAAAQLRHLGLHRSEVEAHSRLLMGVSPPPCPETALAAATQVLSARPLWLAAYLQPEEFAPVLAAHRDALRFQHRLLLVAVPAEPGDAGALIDAAGAAGLRFADWHGGDSIGEEVQILICDDSSDLGLWYRMAPVTFMAGSLTEGASGRAPFAATALGSAVLYGPHVSAHAEAYERLNQAQAARIVHDSASLAQAVVQLSAPDNAAAMALAGWDTITESAALTDRLVELIQDLLEQKETRDARA</sequence>
<dbReference type="InterPro" id="IPR007507">
    <property type="entry name" value="Glycos_transf_N"/>
</dbReference>
<evidence type="ECO:0000256" key="6">
    <source>
        <dbReference type="ARBA" id="ARBA00031445"/>
    </source>
</evidence>
<dbReference type="GO" id="GO:0005886">
    <property type="term" value="C:plasma membrane"/>
    <property type="evidence" value="ECO:0007669"/>
    <property type="project" value="UniProtKB-SubCell"/>
</dbReference>
<evidence type="ECO:0000256" key="5">
    <source>
        <dbReference type="ARBA" id="ARBA00022679"/>
    </source>
</evidence>
<keyword evidence="8" id="KW-1003">Cell membrane</keyword>
<evidence type="ECO:0000259" key="9">
    <source>
        <dbReference type="Pfam" id="PF04413"/>
    </source>
</evidence>
<dbReference type="UniPathway" id="UPA00958"/>
<feature type="domain" description="3-deoxy-D-manno-octulosonic-acid transferase N-terminal" evidence="9">
    <location>
        <begin position="59"/>
        <end position="213"/>
    </location>
</feature>
<dbReference type="GO" id="GO:0043842">
    <property type="term" value="F:Kdo transferase activity"/>
    <property type="evidence" value="ECO:0007669"/>
    <property type="project" value="UniProtKB-EC"/>
</dbReference>
<comment type="pathway">
    <text evidence="2 8">Bacterial outer membrane biogenesis; LPS core biosynthesis.</text>
</comment>
<dbReference type="EMBL" id="SMFP01000011">
    <property type="protein sequence ID" value="TDE35976.1"/>
    <property type="molecule type" value="Genomic_DNA"/>
</dbReference>
<gene>
    <name evidence="10" type="ORF">E1B25_15955</name>
</gene>
<dbReference type="Proteomes" id="UP000294662">
    <property type="component" value="Unassembled WGS sequence"/>
</dbReference>
<dbReference type="Pfam" id="PF04413">
    <property type="entry name" value="Glycos_transf_N"/>
    <property type="match status" value="1"/>
</dbReference>
<evidence type="ECO:0000256" key="2">
    <source>
        <dbReference type="ARBA" id="ARBA00004713"/>
    </source>
</evidence>
<dbReference type="PANTHER" id="PTHR42755">
    <property type="entry name" value="3-DEOXY-MANNO-OCTULOSONATE CYTIDYLYLTRANSFERASE"/>
    <property type="match status" value="1"/>
</dbReference>
<organism evidence="10 11">
    <name type="scientific">Antarcticimicrobium sediminis</name>
    <dbReference type="NCBI Taxonomy" id="2546227"/>
    <lineage>
        <taxon>Bacteria</taxon>
        <taxon>Pseudomonadati</taxon>
        <taxon>Pseudomonadota</taxon>
        <taxon>Alphaproteobacteria</taxon>
        <taxon>Rhodobacterales</taxon>
        <taxon>Paracoccaceae</taxon>
        <taxon>Antarcticimicrobium</taxon>
    </lineage>
</organism>
<comment type="similarity">
    <text evidence="8">Belongs to the glycosyltransferase group 1 family.</text>
</comment>
<comment type="subcellular location">
    <subcellularLocation>
        <location evidence="8">Cell membrane</location>
    </subcellularLocation>
</comment>
<evidence type="ECO:0000256" key="8">
    <source>
        <dbReference type="RuleBase" id="RU365103"/>
    </source>
</evidence>
<evidence type="ECO:0000256" key="7">
    <source>
        <dbReference type="ARBA" id="ARBA00049183"/>
    </source>
</evidence>
<dbReference type="InterPro" id="IPR039901">
    <property type="entry name" value="Kdotransferase"/>
</dbReference>
<keyword evidence="5 8" id="KW-0808">Transferase</keyword>
<comment type="catalytic activity">
    <reaction evidence="7 8">
        <text>lipid IVA (E. coli) + CMP-3-deoxy-beta-D-manno-octulosonate = alpha-Kdo-(2-&gt;6)-lipid IVA (E. coli) + CMP + H(+)</text>
        <dbReference type="Rhea" id="RHEA:28066"/>
        <dbReference type="ChEBI" id="CHEBI:15378"/>
        <dbReference type="ChEBI" id="CHEBI:58603"/>
        <dbReference type="ChEBI" id="CHEBI:60364"/>
        <dbReference type="ChEBI" id="CHEBI:60377"/>
        <dbReference type="ChEBI" id="CHEBI:85987"/>
        <dbReference type="EC" id="2.4.99.12"/>
    </reaction>
</comment>
<name>A0A4V2Z7C7_9RHOB</name>
<proteinExistence type="inferred from homology"/>
<evidence type="ECO:0000313" key="11">
    <source>
        <dbReference type="Proteomes" id="UP000294662"/>
    </source>
</evidence>
<evidence type="ECO:0000256" key="1">
    <source>
        <dbReference type="ARBA" id="ARBA00003394"/>
    </source>
</evidence>
<dbReference type="InterPro" id="IPR038107">
    <property type="entry name" value="Glycos_transf_N_sf"/>
</dbReference>
<accession>A0A4V2Z7C7</accession>
<evidence type="ECO:0000313" key="10">
    <source>
        <dbReference type="EMBL" id="TDE35976.1"/>
    </source>
</evidence>
<dbReference type="EC" id="2.4.99.12" evidence="3 8"/>